<evidence type="ECO:0000313" key="3">
    <source>
        <dbReference type="EMBL" id="GEL69753.1"/>
    </source>
</evidence>
<dbReference type="Pfam" id="PF17957">
    <property type="entry name" value="Big_7"/>
    <property type="match status" value="1"/>
</dbReference>
<dbReference type="InterPro" id="IPR013783">
    <property type="entry name" value="Ig-like_fold"/>
</dbReference>
<protein>
    <recommendedName>
        <fullName evidence="2">SbsA Ig-like domain-containing protein</fullName>
    </recommendedName>
</protein>
<evidence type="ECO:0000259" key="2">
    <source>
        <dbReference type="Pfam" id="PF13205"/>
    </source>
</evidence>
<dbReference type="Gene3D" id="2.60.40.10">
    <property type="entry name" value="Immunoglobulins"/>
    <property type="match status" value="1"/>
</dbReference>
<dbReference type="InterPro" id="IPR032812">
    <property type="entry name" value="SbsA_Ig"/>
</dbReference>
<proteinExistence type="predicted"/>
<feature type="domain" description="SbsA Ig-like" evidence="2">
    <location>
        <begin position="149"/>
        <end position="252"/>
    </location>
</feature>
<gene>
    <name evidence="3" type="ORF">MVI01_15370</name>
</gene>
<reference evidence="3 4" key="1">
    <citation type="submission" date="2019-07" db="EMBL/GenBank/DDBJ databases">
        <title>Whole genome shotgun sequence of Myxococcus virescens NBRC 100334.</title>
        <authorList>
            <person name="Hosoyama A."/>
            <person name="Uohara A."/>
            <person name="Ohji S."/>
            <person name="Ichikawa N."/>
        </authorList>
    </citation>
    <scope>NUCLEOTIDE SEQUENCE [LARGE SCALE GENOMIC DNA]</scope>
    <source>
        <strain evidence="3 4">NBRC 100334</strain>
    </source>
</reference>
<sequence>MDAARLLSNGRERGLLKPTLMSLRALFPYVTLTSLFTACINVPDVVDAQPDAGDINEPDGGPADGKVTLTAINGATHVRDTVTLQISTSVQQPDTVELFVGNELLASLQPPYTYTWDTTSFPETTHTLVARVTKAGRIETSDERRFIVDRTAPTIISKEPTPNDNAVAAGSPIRIRISEPVLGSTLNGTSVRLRLGGVVVDRTVELTENESLLTVTPTEIGPVPHEFELALADSITDLAGNPLEDSTTTWSWRAPAWLSVGPAAGISPSWANSPHLHLAPDTAPLVTWRTATGIHVHRLQEGSWNALGGTLSVRVDDIEVHASAPMVISHNGTPYVSWTEEERGEGTTYVRSWGASEWQSVANAVDGVGKPSIQFGTETTPWLAGIAPGPEQGATSIRVRRQNGAQWADVGSAFRAVTANLGRVSDVSLRFHAAVPYIAWSEFGLDTNNEPINGRVHVWQRAANEWIPLGSALKTHTSDTSASQVDMRLDGNGRPLVVWSETTPEGPTGTAANVYVSRWDGNQWVSLGNGLSATPGNTPADLPSMALAPDDTPLVAWRESDGTTNRVHVRQWSGSEWRTIHGSGSALPDATNVGSLHLQVDADGIPWVACEAMAEDRSPRIFVYRFNR</sequence>
<accession>A0A511H8C5</accession>
<dbReference type="Proteomes" id="UP000321224">
    <property type="component" value="Unassembled WGS sequence"/>
</dbReference>
<dbReference type="AlphaFoldDB" id="A0A511H8C5"/>
<dbReference type="EMBL" id="BJVY01000006">
    <property type="protein sequence ID" value="GEL69753.1"/>
    <property type="molecule type" value="Genomic_DNA"/>
</dbReference>
<comment type="caution">
    <text evidence="3">The sequence shown here is derived from an EMBL/GenBank/DDBJ whole genome shotgun (WGS) entry which is preliminary data.</text>
</comment>
<name>A0A511H8C5_9BACT</name>
<evidence type="ECO:0000313" key="4">
    <source>
        <dbReference type="Proteomes" id="UP000321224"/>
    </source>
</evidence>
<dbReference type="Pfam" id="PF13205">
    <property type="entry name" value="Big_5"/>
    <property type="match status" value="1"/>
</dbReference>
<keyword evidence="1" id="KW-0732">Signal</keyword>
<evidence type="ECO:0000256" key="1">
    <source>
        <dbReference type="ARBA" id="ARBA00022729"/>
    </source>
</evidence>
<organism evidence="3 4">
    <name type="scientific">Myxococcus virescens</name>
    <dbReference type="NCBI Taxonomy" id="83456"/>
    <lineage>
        <taxon>Bacteria</taxon>
        <taxon>Pseudomonadati</taxon>
        <taxon>Myxococcota</taxon>
        <taxon>Myxococcia</taxon>
        <taxon>Myxococcales</taxon>
        <taxon>Cystobacterineae</taxon>
        <taxon>Myxococcaceae</taxon>
        <taxon>Myxococcus</taxon>
    </lineage>
</organism>